<dbReference type="AlphaFoldDB" id="A0A4Z2GPJ0"/>
<accession>A0A4Z2GPJ0</accession>
<evidence type="ECO:0000313" key="2">
    <source>
        <dbReference type="Proteomes" id="UP000314294"/>
    </source>
</evidence>
<name>A0A4Z2GPJ0_9TELE</name>
<gene>
    <name evidence="1" type="ORF">EYF80_034595</name>
</gene>
<comment type="caution">
    <text evidence="1">The sequence shown here is derived from an EMBL/GenBank/DDBJ whole genome shotgun (WGS) entry which is preliminary data.</text>
</comment>
<protein>
    <submittedName>
        <fullName evidence="1">Uncharacterized protein</fullName>
    </submittedName>
</protein>
<organism evidence="1 2">
    <name type="scientific">Liparis tanakae</name>
    <name type="common">Tanaka's snailfish</name>
    <dbReference type="NCBI Taxonomy" id="230148"/>
    <lineage>
        <taxon>Eukaryota</taxon>
        <taxon>Metazoa</taxon>
        <taxon>Chordata</taxon>
        <taxon>Craniata</taxon>
        <taxon>Vertebrata</taxon>
        <taxon>Euteleostomi</taxon>
        <taxon>Actinopterygii</taxon>
        <taxon>Neopterygii</taxon>
        <taxon>Teleostei</taxon>
        <taxon>Neoteleostei</taxon>
        <taxon>Acanthomorphata</taxon>
        <taxon>Eupercaria</taxon>
        <taxon>Perciformes</taxon>
        <taxon>Cottioidei</taxon>
        <taxon>Cottales</taxon>
        <taxon>Liparidae</taxon>
        <taxon>Liparis</taxon>
    </lineage>
</organism>
<keyword evidence="2" id="KW-1185">Reference proteome</keyword>
<proteinExistence type="predicted"/>
<evidence type="ECO:0000313" key="1">
    <source>
        <dbReference type="EMBL" id="TNN55150.1"/>
    </source>
</evidence>
<sequence length="77" mass="8651">MKPSHQPLLGEFAIFLPVGGAEAEQRLQAVPTTPTGGGEKMRMRLRRRASFHSTMICSPKKRMNCDMQPAGHWLDMQ</sequence>
<reference evidence="1 2" key="1">
    <citation type="submission" date="2019-03" db="EMBL/GenBank/DDBJ databases">
        <title>First draft genome of Liparis tanakae, snailfish: a comprehensive survey of snailfish specific genes.</title>
        <authorList>
            <person name="Kim W."/>
            <person name="Song I."/>
            <person name="Jeong J.-H."/>
            <person name="Kim D."/>
            <person name="Kim S."/>
            <person name="Ryu S."/>
            <person name="Song J.Y."/>
            <person name="Lee S.K."/>
        </authorList>
    </citation>
    <scope>NUCLEOTIDE SEQUENCE [LARGE SCALE GENOMIC DNA]</scope>
    <source>
        <tissue evidence="1">Muscle</tissue>
    </source>
</reference>
<dbReference type="Proteomes" id="UP000314294">
    <property type="component" value="Unassembled WGS sequence"/>
</dbReference>
<dbReference type="EMBL" id="SRLO01000463">
    <property type="protein sequence ID" value="TNN55150.1"/>
    <property type="molecule type" value="Genomic_DNA"/>
</dbReference>